<gene>
    <name evidence="1" type="ORF">CEUSTIGMA_g3399.t1</name>
</gene>
<name>A0A250WYU7_9CHLO</name>
<evidence type="ECO:0000313" key="1">
    <source>
        <dbReference type="EMBL" id="GAX75956.1"/>
    </source>
</evidence>
<dbReference type="EMBL" id="BEGY01000014">
    <property type="protein sequence ID" value="GAX75956.1"/>
    <property type="molecule type" value="Genomic_DNA"/>
</dbReference>
<keyword evidence="2" id="KW-1185">Reference proteome</keyword>
<comment type="caution">
    <text evidence="1">The sequence shown here is derived from an EMBL/GenBank/DDBJ whole genome shotgun (WGS) entry which is preliminary data.</text>
</comment>
<protein>
    <submittedName>
        <fullName evidence="1">Uncharacterized protein</fullName>
    </submittedName>
</protein>
<reference evidence="1 2" key="1">
    <citation type="submission" date="2017-08" db="EMBL/GenBank/DDBJ databases">
        <title>Acidophilic green algal genome provides insights into adaptation to an acidic environment.</title>
        <authorList>
            <person name="Hirooka S."/>
            <person name="Hirose Y."/>
            <person name="Kanesaki Y."/>
            <person name="Higuchi S."/>
            <person name="Fujiwara T."/>
            <person name="Onuma R."/>
            <person name="Era A."/>
            <person name="Ohbayashi R."/>
            <person name="Uzuka A."/>
            <person name="Nozaki H."/>
            <person name="Yoshikawa H."/>
            <person name="Miyagishima S.Y."/>
        </authorList>
    </citation>
    <scope>NUCLEOTIDE SEQUENCE [LARGE SCALE GENOMIC DNA]</scope>
    <source>
        <strain evidence="1 2">NIES-2499</strain>
    </source>
</reference>
<accession>A0A250WYU7</accession>
<dbReference type="Proteomes" id="UP000232323">
    <property type="component" value="Unassembled WGS sequence"/>
</dbReference>
<sequence length="710" mass="77501">MLRLAIDLLEECDACVDVSHRRLQASLACLDLSVKALSSAPSEIEADTKLWNILLEAALQHMYLSAVQLSALGDLAEADSALKQLGFAARLSNQVWACCRHHASADISPMKSPLTVALQPSCSAKTPAANINPESVPGTKPTSGPGDIQNCSQYQEFECEATFCEPLVFEFGKVLSAKQHLNGPVTEECCTTPIIAENALRAPSVSEGASGHHDSCLLLLSYLITRLHNAFQPTSPFWSEHSYFQEETPYFSYLYDLEEEPCSIVEASIQLLRRQLLLHPSTAAAVSNATRAEWWVHTRAPGHEGHQLHFDVDESKLRKGLSSYKLMHPTISSVLYLSPSPMHNPVSCDGSEQAPLKRRTTSTGEHRGGLQGAPTIILDQVAGSRSLAERAWAAWPKIGNYLVFPGDLLHGVLPDITPSMANQPCCTAQTAPSPSPSQFDQLPGAVSVKICDEGLPTRAIADDGYYTPIGGVLAPVQDSYRTTLMIAWWGEGQGPLHCDQDSMVCHQAGAMVSIADYVSDQCQSGHDVGGMKGPLSSAAQPYYAGTLGPSMRAPKWRQVTTPGFDFEVPLMDNLQWPKLLALSAEELEAYKRVSLTDQETTDLHPAYVHKAVVVQPAWELLRSLDDNISNQPAAEAVSESLIYELTEVQDNAASSEVSRHVAKDCSPSNKVPACSWPQSLLCNQVPVPDLRFFLREVDEFERMYLPSLEK</sequence>
<dbReference type="OrthoDB" id="552570at2759"/>
<organism evidence="1 2">
    <name type="scientific">Chlamydomonas eustigma</name>
    <dbReference type="NCBI Taxonomy" id="1157962"/>
    <lineage>
        <taxon>Eukaryota</taxon>
        <taxon>Viridiplantae</taxon>
        <taxon>Chlorophyta</taxon>
        <taxon>core chlorophytes</taxon>
        <taxon>Chlorophyceae</taxon>
        <taxon>CS clade</taxon>
        <taxon>Chlamydomonadales</taxon>
        <taxon>Chlamydomonadaceae</taxon>
        <taxon>Chlamydomonas</taxon>
    </lineage>
</organism>
<evidence type="ECO:0000313" key="2">
    <source>
        <dbReference type="Proteomes" id="UP000232323"/>
    </source>
</evidence>
<dbReference type="AlphaFoldDB" id="A0A250WYU7"/>
<proteinExistence type="predicted"/>